<evidence type="ECO:0000313" key="2">
    <source>
        <dbReference type="Proteomes" id="UP000494106"/>
    </source>
</evidence>
<sequence>MEPSRLPRQILLREIAYVKISGNPPKVRLKDSVKSEMISFNINFSDPEDLAEEHNQWRRLITDGLETHDEVEDAGS</sequence>
<dbReference type="EMBL" id="CADEBC010000586">
    <property type="protein sequence ID" value="CAB3256554.1"/>
    <property type="molecule type" value="Genomic_DNA"/>
</dbReference>
<gene>
    <name evidence="1" type="ORF">APLA_LOCUS15505</name>
</gene>
<accession>A0A8S1BC88</accession>
<evidence type="ECO:0000313" key="1">
    <source>
        <dbReference type="EMBL" id="CAB3256554.1"/>
    </source>
</evidence>
<keyword evidence="2" id="KW-1185">Reference proteome</keyword>
<organism evidence="1 2">
    <name type="scientific">Arctia plantaginis</name>
    <name type="common">Wood tiger moth</name>
    <name type="synonym">Phalaena plantaginis</name>
    <dbReference type="NCBI Taxonomy" id="874455"/>
    <lineage>
        <taxon>Eukaryota</taxon>
        <taxon>Metazoa</taxon>
        <taxon>Ecdysozoa</taxon>
        <taxon>Arthropoda</taxon>
        <taxon>Hexapoda</taxon>
        <taxon>Insecta</taxon>
        <taxon>Pterygota</taxon>
        <taxon>Neoptera</taxon>
        <taxon>Endopterygota</taxon>
        <taxon>Lepidoptera</taxon>
        <taxon>Glossata</taxon>
        <taxon>Ditrysia</taxon>
        <taxon>Noctuoidea</taxon>
        <taxon>Erebidae</taxon>
        <taxon>Arctiinae</taxon>
        <taxon>Arctia</taxon>
    </lineage>
</organism>
<reference evidence="1 2" key="1">
    <citation type="submission" date="2020-04" db="EMBL/GenBank/DDBJ databases">
        <authorList>
            <person name="Wallbank WR R."/>
            <person name="Pardo Diaz C."/>
            <person name="Kozak K."/>
            <person name="Martin S."/>
            <person name="Jiggins C."/>
            <person name="Moest M."/>
            <person name="Warren A I."/>
            <person name="Byers J.R.P. K."/>
            <person name="Montejo-Kovacevich G."/>
            <person name="Yen C E."/>
        </authorList>
    </citation>
    <scope>NUCLEOTIDE SEQUENCE [LARGE SCALE GENOMIC DNA]</scope>
</reference>
<proteinExistence type="predicted"/>
<comment type="caution">
    <text evidence="1">The sequence shown here is derived from an EMBL/GenBank/DDBJ whole genome shotgun (WGS) entry which is preliminary data.</text>
</comment>
<dbReference type="AlphaFoldDB" id="A0A8S1BC88"/>
<dbReference type="Proteomes" id="UP000494106">
    <property type="component" value="Unassembled WGS sequence"/>
</dbReference>
<name>A0A8S1BC88_ARCPL</name>
<protein>
    <submittedName>
        <fullName evidence="1">Uncharacterized protein</fullName>
    </submittedName>
</protein>
<dbReference type="OrthoDB" id="7470431at2759"/>